<evidence type="ECO:0000256" key="1">
    <source>
        <dbReference type="SAM" id="Phobius"/>
    </source>
</evidence>
<keyword evidence="1" id="KW-1133">Transmembrane helix</keyword>
<keyword evidence="1" id="KW-0472">Membrane</keyword>
<evidence type="ECO:0000313" key="2">
    <source>
        <dbReference type="EMBL" id="MDF3833270.1"/>
    </source>
</evidence>
<sequence length="92" mass="10546">MRFTIGRPFAGFICLILHLTLIGWILATICAVHSLGQTRKFRGHCAREVFALPHEWKARFGGPFLWRFKDFAVQSEILASLLRCTYTDSAVY</sequence>
<gene>
    <name evidence="2" type="ORF">P3W85_09970</name>
</gene>
<evidence type="ECO:0000313" key="3">
    <source>
        <dbReference type="Proteomes" id="UP001216674"/>
    </source>
</evidence>
<organism evidence="2 3">
    <name type="scientific">Cupriavidus basilensis</name>
    <dbReference type="NCBI Taxonomy" id="68895"/>
    <lineage>
        <taxon>Bacteria</taxon>
        <taxon>Pseudomonadati</taxon>
        <taxon>Pseudomonadota</taxon>
        <taxon>Betaproteobacteria</taxon>
        <taxon>Burkholderiales</taxon>
        <taxon>Burkholderiaceae</taxon>
        <taxon>Cupriavidus</taxon>
    </lineage>
</organism>
<dbReference type="Proteomes" id="UP001216674">
    <property type="component" value="Unassembled WGS sequence"/>
</dbReference>
<proteinExistence type="predicted"/>
<reference evidence="2 3" key="1">
    <citation type="submission" date="2023-03" db="EMBL/GenBank/DDBJ databases">
        <title>Draft assemblies of triclosan tolerant bacteria isolated from returned activated sludge.</title>
        <authorList>
            <person name="Van Hamelsveld S."/>
        </authorList>
    </citation>
    <scope>NUCLEOTIDE SEQUENCE [LARGE SCALE GENOMIC DNA]</scope>
    <source>
        <strain evidence="2 3">GW210010_S58</strain>
    </source>
</reference>
<evidence type="ECO:0008006" key="4">
    <source>
        <dbReference type="Google" id="ProtNLM"/>
    </source>
</evidence>
<protein>
    <recommendedName>
        <fullName evidence="4">Secreted protein</fullName>
    </recommendedName>
</protein>
<feature type="transmembrane region" description="Helical" evidence="1">
    <location>
        <begin position="12"/>
        <end position="35"/>
    </location>
</feature>
<keyword evidence="3" id="KW-1185">Reference proteome</keyword>
<keyword evidence="1" id="KW-0812">Transmembrane</keyword>
<name>A0ABT6AKY9_9BURK</name>
<accession>A0ABT6AKY9</accession>
<comment type="caution">
    <text evidence="2">The sequence shown here is derived from an EMBL/GenBank/DDBJ whole genome shotgun (WGS) entry which is preliminary data.</text>
</comment>
<dbReference type="EMBL" id="JARJLM010000163">
    <property type="protein sequence ID" value="MDF3833270.1"/>
    <property type="molecule type" value="Genomic_DNA"/>
</dbReference>